<feature type="domain" description="ABC transporter" evidence="8">
    <location>
        <begin position="56"/>
        <end position="271"/>
    </location>
</feature>
<dbReference type="GO" id="GO:0016887">
    <property type="term" value="F:ATP hydrolysis activity"/>
    <property type="evidence" value="ECO:0007669"/>
    <property type="project" value="InterPro"/>
</dbReference>
<dbReference type="InParanoid" id="F0YAC0"/>
<keyword evidence="3" id="KW-0547">Nucleotide-binding</keyword>
<dbReference type="InterPro" id="IPR003439">
    <property type="entry name" value="ABC_transporter-like_ATP-bd"/>
</dbReference>
<dbReference type="GeneID" id="20220249"/>
<protein>
    <recommendedName>
        <fullName evidence="8">ABC transporter domain-containing protein</fullName>
    </recommendedName>
</protein>
<dbReference type="AlphaFoldDB" id="F0YAC0"/>
<proteinExistence type="inferred from homology"/>
<dbReference type="KEGG" id="aaf:AURANDRAFT_26713"/>
<dbReference type="Gene3D" id="1.20.1560.10">
    <property type="entry name" value="ABC transporter type 1, transmembrane domain"/>
    <property type="match status" value="1"/>
</dbReference>
<dbReference type="SUPFAM" id="SSF52540">
    <property type="entry name" value="P-loop containing nucleoside triphosphate hydrolases"/>
    <property type="match status" value="1"/>
</dbReference>
<dbReference type="OrthoDB" id="6500128at2759"/>
<keyword evidence="5" id="KW-1133">Transmembrane helix</keyword>
<dbReference type="EMBL" id="GL833129">
    <property type="protein sequence ID" value="EGB08028.1"/>
    <property type="molecule type" value="Genomic_DNA"/>
</dbReference>
<dbReference type="Pfam" id="PF00005">
    <property type="entry name" value="ABC_tran"/>
    <property type="match status" value="1"/>
</dbReference>
<dbReference type="PANTHER" id="PTHR24221">
    <property type="entry name" value="ATP-BINDING CASSETTE SUB-FAMILY B"/>
    <property type="match status" value="1"/>
</dbReference>
<organism evidence="10">
    <name type="scientific">Aureococcus anophagefferens</name>
    <name type="common">Harmful bloom alga</name>
    <dbReference type="NCBI Taxonomy" id="44056"/>
    <lineage>
        <taxon>Eukaryota</taxon>
        <taxon>Sar</taxon>
        <taxon>Stramenopiles</taxon>
        <taxon>Ochrophyta</taxon>
        <taxon>Pelagophyceae</taxon>
        <taxon>Pelagomonadales</taxon>
        <taxon>Pelagomonadaceae</taxon>
        <taxon>Aureococcus</taxon>
    </lineage>
</organism>
<dbReference type="PROSITE" id="PS00211">
    <property type="entry name" value="ABC_TRANSPORTER_1"/>
    <property type="match status" value="1"/>
</dbReference>
<gene>
    <name evidence="9" type="ORF">AURANDRAFT_26713</name>
</gene>
<evidence type="ECO:0000256" key="6">
    <source>
        <dbReference type="ARBA" id="ARBA00023136"/>
    </source>
</evidence>
<sequence length="276" mass="28395">MYSLYLGFASSGLSSSFAEFQRASGATERLLALSDRESLMPPSTGVLPEGSGPHAVEFRNVTFSYPTRRGAAPALDGFDLRVAPGERVAVKGASGCGKSTLLRLISRLYDVDGGRVTVGGVDVRALDASFRGGLVGVVPQEPVLLSGTIAENIRLGCARQTATDADVAEAARRAGLGSLLARLPGGLATAVGEAGVQLSGGEKQRVAIARLFLNDPPVVLLDEFSSALDERTMLEVAANLSDALAGKTVLAVAHHDQVLAAIGVDRVVDLTKGGGG</sequence>
<comment type="similarity">
    <text evidence="7">Belongs to the ABC transporter superfamily. ABCB family. Heavy Metal importer (TC 3.A.1.210) subfamily.</text>
</comment>
<dbReference type="GO" id="GO:0005524">
    <property type="term" value="F:ATP binding"/>
    <property type="evidence" value="ECO:0007669"/>
    <property type="project" value="UniProtKB-KW"/>
</dbReference>
<evidence type="ECO:0000256" key="1">
    <source>
        <dbReference type="ARBA" id="ARBA00004141"/>
    </source>
</evidence>
<dbReference type="GO" id="GO:0016020">
    <property type="term" value="C:membrane"/>
    <property type="evidence" value="ECO:0007669"/>
    <property type="project" value="UniProtKB-SubCell"/>
</dbReference>
<dbReference type="SMART" id="SM00382">
    <property type="entry name" value="AAA"/>
    <property type="match status" value="1"/>
</dbReference>
<dbReference type="GO" id="GO:0042626">
    <property type="term" value="F:ATPase-coupled transmembrane transporter activity"/>
    <property type="evidence" value="ECO:0007669"/>
    <property type="project" value="TreeGrafter"/>
</dbReference>
<evidence type="ECO:0000313" key="10">
    <source>
        <dbReference type="Proteomes" id="UP000002729"/>
    </source>
</evidence>
<dbReference type="RefSeq" id="XP_009037390.1">
    <property type="nucleotide sequence ID" value="XM_009039142.1"/>
</dbReference>
<dbReference type="InterPro" id="IPR017871">
    <property type="entry name" value="ABC_transporter-like_CS"/>
</dbReference>
<dbReference type="eggNOG" id="KOG0055">
    <property type="taxonomic scope" value="Eukaryota"/>
</dbReference>
<evidence type="ECO:0000259" key="8">
    <source>
        <dbReference type="PROSITE" id="PS50893"/>
    </source>
</evidence>
<dbReference type="PROSITE" id="PS50893">
    <property type="entry name" value="ABC_TRANSPORTER_2"/>
    <property type="match status" value="1"/>
</dbReference>
<dbReference type="Gene3D" id="3.40.50.300">
    <property type="entry name" value="P-loop containing nucleotide triphosphate hydrolases"/>
    <property type="match status" value="1"/>
</dbReference>
<keyword evidence="10" id="KW-1185">Reference proteome</keyword>
<dbReference type="OMA" id="TAPFMEG"/>
<dbReference type="Proteomes" id="UP000002729">
    <property type="component" value="Unassembled WGS sequence"/>
</dbReference>
<evidence type="ECO:0000256" key="3">
    <source>
        <dbReference type="ARBA" id="ARBA00022741"/>
    </source>
</evidence>
<comment type="subcellular location">
    <subcellularLocation>
        <location evidence="1">Membrane</location>
        <topology evidence="1">Multi-pass membrane protein</topology>
    </subcellularLocation>
</comment>
<evidence type="ECO:0000256" key="4">
    <source>
        <dbReference type="ARBA" id="ARBA00022840"/>
    </source>
</evidence>
<name>F0YAC0_AURAN</name>
<dbReference type="InterPro" id="IPR036640">
    <property type="entry name" value="ABC1_TM_sf"/>
</dbReference>
<dbReference type="InterPro" id="IPR027417">
    <property type="entry name" value="P-loop_NTPase"/>
</dbReference>
<dbReference type="PANTHER" id="PTHR24221:SF654">
    <property type="entry name" value="ATP-BINDING CASSETTE SUB-FAMILY B MEMBER 6"/>
    <property type="match status" value="1"/>
</dbReference>
<evidence type="ECO:0000256" key="2">
    <source>
        <dbReference type="ARBA" id="ARBA00022692"/>
    </source>
</evidence>
<keyword evidence="6" id="KW-0472">Membrane</keyword>
<evidence type="ECO:0000256" key="7">
    <source>
        <dbReference type="ARBA" id="ARBA00024363"/>
    </source>
</evidence>
<dbReference type="InterPro" id="IPR039421">
    <property type="entry name" value="Type_1_exporter"/>
</dbReference>
<evidence type="ECO:0000313" key="9">
    <source>
        <dbReference type="EMBL" id="EGB08028.1"/>
    </source>
</evidence>
<keyword evidence="4" id="KW-0067">ATP-binding</keyword>
<keyword evidence="2" id="KW-0812">Transmembrane</keyword>
<reference evidence="9 10" key="1">
    <citation type="journal article" date="2011" name="Proc. Natl. Acad. Sci. U.S.A.">
        <title>Niche of harmful alga Aureococcus anophagefferens revealed through ecogenomics.</title>
        <authorList>
            <person name="Gobler C.J."/>
            <person name="Berry D.L."/>
            <person name="Dyhrman S.T."/>
            <person name="Wilhelm S.W."/>
            <person name="Salamov A."/>
            <person name="Lobanov A.V."/>
            <person name="Zhang Y."/>
            <person name="Collier J.L."/>
            <person name="Wurch L.L."/>
            <person name="Kustka A.B."/>
            <person name="Dill B.D."/>
            <person name="Shah M."/>
            <person name="VerBerkmoes N.C."/>
            <person name="Kuo A."/>
            <person name="Terry A."/>
            <person name="Pangilinan J."/>
            <person name="Lindquist E.A."/>
            <person name="Lucas S."/>
            <person name="Paulsen I.T."/>
            <person name="Hattenrath-Lehmann T.K."/>
            <person name="Talmage S.C."/>
            <person name="Walker E.A."/>
            <person name="Koch F."/>
            <person name="Burson A.M."/>
            <person name="Marcoval M.A."/>
            <person name="Tang Y.Z."/>
            <person name="Lecleir G.R."/>
            <person name="Coyne K.J."/>
            <person name="Berg G.M."/>
            <person name="Bertrand E.M."/>
            <person name="Saito M.A."/>
            <person name="Gladyshev V.N."/>
            <person name="Grigoriev I.V."/>
        </authorList>
    </citation>
    <scope>NUCLEOTIDE SEQUENCE [LARGE SCALE GENOMIC DNA]</scope>
    <source>
        <strain evidence="10">CCMP 1984</strain>
    </source>
</reference>
<accession>F0YAC0</accession>
<dbReference type="InterPro" id="IPR003593">
    <property type="entry name" value="AAA+_ATPase"/>
</dbReference>
<evidence type="ECO:0000256" key="5">
    <source>
        <dbReference type="ARBA" id="ARBA00022989"/>
    </source>
</evidence>